<dbReference type="EMBL" id="JAFIQS010000002">
    <property type="protein sequence ID" value="KAG5172201.1"/>
    <property type="molecule type" value="Genomic_DNA"/>
</dbReference>
<dbReference type="AlphaFoldDB" id="A0A8H7Y6F3"/>
<name>A0A8H7Y6F3_PSICU</name>
<reference evidence="2" key="1">
    <citation type="submission" date="2021-02" db="EMBL/GenBank/DDBJ databases">
        <title>Psilocybe cubensis genome.</title>
        <authorList>
            <person name="Mckernan K.J."/>
            <person name="Crawford S."/>
            <person name="Trippe A."/>
            <person name="Kane L.T."/>
            <person name="Mclaughlin S."/>
        </authorList>
    </citation>
    <scope>NUCLEOTIDE SEQUENCE [LARGE SCALE GENOMIC DNA]</scope>
    <source>
        <strain evidence="2">MGC-MH-2018</strain>
    </source>
</reference>
<evidence type="ECO:0000256" key="1">
    <source>
        <dbReference type="SAM" id="MobiDB-lite"/>
    </source>
</evidence>
<sequence length="371" mass="42724">MSHTQEISDIMTIWQSKKLRKEDITFTKAAISLNTNDPLVVARPGLNNSKWIVCDTVTGKVAVLVHAGIWKWTTDLETGNFVPYGEEAPEGVPDGQIQDEPSFKCKFSYAFDTSRDTSIWDNIKIFEDHVCRQPGFNKGNRPRRPWQNGRSSTNRDKYIINTRVFANRSAFNTKEGGEYKVPYEVHPWLKEGITRFPEAHQIPNPDRPKYFEFTENRISSLADSNEPTFKQGDIIWMTFKLGFVVTGGYWWPEIIPIEFVRVGKLPEQIHSKADHSLFPSVDESFNLLCAGDIVEFTDDHSPRPVKRIRLHDSYNQEEDSYRRKGHVEKEEDINMNDEPVLDDDYVHVDAPETNSKNRLRSGRGGKNTNRS</sequence>
<protein>
    <submittedName>
        <fullName evidence="2">Uncharacterized protein</fullName>
    </submittedName>
</protein>
<organism evidence="2">
    <name type="scientific">Psilocybe cubensis</name>
    <name type="common">Psychedelic mushroom</name>
    <name type="synonym">Stropharia cubensis</name>
    <dbReference type="NCBI Taxonomy" id="181762"/>
    <lineage>
        <taxon>Eukaryota</taxon>
        <taxon>Fungi</taxon>
        <taxon>Dikarya</taxon>
        <taxon>Basidiomycota</taxon>
        <taxon>Agaricomycotina</taxon>
        <taxon>Agaricomycetes</taxon>
        <taxon>Agaricomycetidae</taxon>
        <taxon>Agaricales</taxon>
        <taxon>Agaricineae</taxon>
        <taxon>Strophariaceae</taxon>
        <taxon>Psilocybe</taxon>
    </lineage>
</organism>
<comment type="caution">
    <text evidence="2">The sequence shown here is derived from an EMBL/GenBank/DDBJ whole genome shotgun (WGS) entry which is preliminary data.</text>
</comment>
<dbReference type="OrthoDB" id="3034725at2759"/>
<accession>A0A8H7Y6F3</accession>
<feature type="compositionally biased region" description="Acidic residues" evidence="1">
    <location>
        <begin position="330"/>
        <end position="343"/>
    </location>
</feature>
<feature type="region of interest" description="Disordered" evidence="1">
    <location>
        <begin position="317"/>
        <end position="371"/>
    </location>
</feature>
<proteinExistence type="predicted"/>
<gene>
    <name evidence="2" type="ORF">JR316_001698</name>
</gene>
<evidence type="ECO:0000313" key="2">
    <source>
        <dbReference type="EMBL" id="KAG5172201.1"/>
    </source>
</evidence>